<gene>
    <name evidence="1" type="ORF">BDY19DRAFT_942478</name>
</gene>
<reference evidence="1" key="1">
    <citation type="journal article" date="2021" name="Environ. Microbiol.">
        <title>Gene family expansions and transcriptome signatures uncover fungal adaptations to wood decay.</title>
        <authorList>
            <person name="Hage H."/>
            <person name="Miyauchi S."/>
            <person name="Viragh M."/>
            <person name="Drula E."/>
            <person name="Min B."/>
            <person name="Chaduli D."/>
            <person name="Navarro D."/>
            <person name="Favel A."/>
            <person name="Norest M."/>
            <person name="Lesage-Meessen L."/>
            <person name="Balint B."/>
            <person name="Merenyi Z."/>
            <person name="de Eugenio L."/>
            <person name="Morin E."/>
            <person name="Martinez A.T."/>
            <person name="Baldrian P."/>
            <person name="Stursova M."/>
            <person name="Martinez M.J."/>
            <person name="Novotny C."/>
            <person name="Magnuson J.K."/>
            <person name="Spatafora J.W."/>
            <person name="Maurice S."/>
            <person name="Pangilinan J."/>
            <person name="Andreopoulos W."/>
            <person name="LaButti K."/>
            <person name="Hundley H."/>
            <person name="Na H."/>
            <person name="Kuo A."/>
            <person name="Barry K."/>
            <person name="Lipzen A."/>
            <person name="Henrissat B."/>
            <person name="Riley R."/>
            <person name="Ahrendt S."/>
            <person name="Nagy L.G."/>
            <person name="Grigoriev I.V."/>
            <person name="Martin F."/>
            <person name="Rosso M.N."/>
        </authorList>
    </citation>
    <scope>NUCLEOTIDE SEQUENCE</scope>
    <source>
        <strain evidence="1">CBS 384.51</strain>
    </source>
</reference>
<dbReference type="Proteomes" id="UP001055072">
    <property type="component" value="Unassembled WGS sequence"/>
</dbReference>
<accession>A0ACB8U549</accession>
<comment type="caution">
    <text evidence="1">The sequence shown here is derived from an EMBL/GenBank/DDBJ whole genome shotgun (WGS) entry which is preliminary data.</text>
</comment>
<dbReference type="EMBL" id="MU274910">
    <property type="protein sequence ID" value="KAI0089473.1"/>
    <property type="molecule type" value="Genomic_DNA"/>
</dbReference>
<proteinExistence type="predicted"/>
<protein>
    <submittedName>
        <fullName evidence="1">Uncharacterized protein</fullName>
    </submittedName>
</protein>
<evidence type="ECO:0000313" key="2">
    <source>
        <dbReference type="Proteomes" id="UP001055072"/>
    </source>
</evidence>
<name>A0ACB8U549_9APHY</name>
<organism evidence="1 2">
    <name type="scientific">Irpex rosettiformis</name>
    <dbReference type="NCBI Taxonomy" id="378272"/>
    <lineage>
        <taxon>Eukaryota</taxon>
        <taxon>Fungi</taxon>
        <taxon>Dikarya</taxon>
        <taxon>Basidiomycota</taxon>
        <taxon>Agaricomycotina</taxon>
        <taxon>Agaricomycetes</taxon>
        <taxon>Polyporales</taxon>
        <taxon>Irpicaceae</taxon>
        <taxon>Irpex</taxon>
    </lineage>
</organism>
<keyword evidence="2" id="KW-1185">Reference proteome</keyword>
<evidence type="ECO:0000313" key="1">
    <source>
        <dbReference type="EMBL" id="KAI0089473.1"/>
    </source>
</evidence>
<sequence length="770" mass="82796">MHRRKASKEDQDEVPAISVSEASPSSPRTPYPLNNASTGDDNVGKVNGDKSGHEDELNSFAFGSRRTKPASNGHGGWGSLSQSQRSRVISVPTVSSPSNDQFPTSQSHYANPSSAGPYRTSFPIPKPPPNGLSTLNGSNGPRHPQAHAMRQSLSLPLSQNSHARTRSVTGPFSPSTPSPLASSFPIPQSASYPPLGFSSDSSTTFVGSPKGNGFPNGNGILPSTSPAHTRRHSRLHSRNLSVFFPRPGSLPVTTIDEDGTQEINFNSTSSSDLVHGGDEGVLIPSASSPSPGQRTFREGFTFGARPPDSAPGSELPLGSAQTSRRGHHHKHSLSHNFFSFLEPGGGHEDLQTQPTVTPVSPWNPISPFPMQKSDSIQSQMDQMYSTEKGHGLGVIPQEKSPIGQPRAPPEIDTIAVAIAAVQFVLGASLWVVGQQIGSLSCTGLGYWVVFDSFGVGLAHILPGYLAKPTLQDSTHRFYGNSRVEALAAYAQAVYLLFASVYVCKETVEHLLLSAGEGHHHHHGDETTDIFGIDFPPYLLCITLLTLIGTATIFNNQSKFVSATGNRIPPVHSFIPTRFRHSLSQYTYPPLLANLLSNPYTLAPLGFCASLIAALLFVPRYQHRSFDLLLAGVQTVVTFYLAYPAAVALGAVLLQTAPARGLPGGRMEAFLRAMREIERHEKVLHLPAPHIWQLTPYLSRPESLRSLDTYDGPSQSLIVTLELHVPKTLADDEVLELTAWAWNRCRTALKYGTGDGGGDGEAEVTVGIVRG</sequence>